<keyword evidence="7" id="KW-0833">Ubl conjugation pathway</keyword>
<dbReference type="InterPro" id="IPR000571">
    <property type="entry name" value="Znf_CCCH"/>
</dbReference>
<dbReference type="PROSITE" id="PS50103">
    <property type="entry name" value="ZF_C3H1"/>
    <property type="match status" value="4"/>
</dbReference>
<proteinExistence type="predicted"/>
<feature type="domain" description="C3H1-type" evidence="11">
    <location>
        <begin position="7"/>
        <end position="34"/>
    </location>
</feature>
<gene>
    <name evidence="13" type="primary">LOC106169710</name>
</gene>
<dbReference type="OrthoDB" id="411372at2759"/>
<dbReference type="GO" id="GO:0000209">
    <property type="term" value="P:protein polyubiquitination"/>
    <property type="evidence" value="ECO:0007669"/>
    <property type="project" value="InterPro"/>
</dbReference>
<dbReference type="FunCoup" id="A0A1S3J4I1">
    <property type="interactions" value="1007"/>
</dbReference>
<dbReference type="PANTHER" id="PTHR11224">
    <property type="entry name" value="MAKORIN-RELATED"/>
    <property type="match status" value="1"/>
</dbReference>
<dbReference type="STRING" id="7574.A0A1S3J4I1"/>
<dbReference type="KEGG" id="lak:106169710"/>
<dbReference type="GeneID" id="106169710"/>
<feature type="zinc finger region" description="C3H1-type" evidence="9">
    <location>
        <begin position="324"/>
        <end position="353"/>
    </location>
</feature>
<dbReference type="SUPFAM" id="SSF57850">
    <property type="entry name" value="RING/U-box"/>
    <property type="match status" value="1"/>
</dbReference>
<accession>A0A1S3J4I1</accession>
<evidence type="ECO:0000256" key="2">
    <source>
        <dbReference type="ARBA" id="ARBA00012483"/>
    </source>
</evidence>
<reference evidence="13" key="1">
    <citation type="submission" date="2025-08" db="UniProtKB">
        <authorList>
            <consortium name="RefSeq"/>
        </authorList>
    </citation>
    <scope>IDENTIFICATION</scope>
    <source>
        <tissue evidence="13">Gonads</tissue>
    </source>
</reference>
<dbReference type="EC" id="2.3.2.27" evidence="2"/>
<dbReference type="SUPFAM" id="SSF90229">
    <property type="entry name" value="CCCH zinc finger"/>
    <property type="match status" value="2"/>
</dbReference>
<evidence type="ECO:0000259" key="11">
    <source>
        <dbReference type="PROSITE" id="PS50103"/>
    </source>
</evidence>
<evidence type="ECO:0000256" key="3">
    <source>
        <dbReference type="ARBA" id="ARBA00022679"/>
    </source>
</evidence>
<evidence type="ECO:0000256" key="9">
    <source>
        <dbReference type="PROSITE-ProRule" id="PRU00723"/>
    </source>
</evidence>
<evidence type="ECO:0000256" key="8">
    <source>
        <dbReference type="ARBA" id="ARBA00022833"/>
    </source>
</evidence>
<dbReference type="FunFam" id="3.30.40.10:FF:000117">
    <property type="entry name" value="Probable E3 ubiquitin-protein ligase makorin-1"/>
    <property type="match status" value="1"/>
</dbReference>
<dbReference type="InterPro" id="IPR013083">
    <property type="entry name" value="Znf_RING/FYVE/PHD"/>
</dbReference>
<dbReference type="InterPro" id="IPR045072">
    <property type="entry name" value="MKRN-like"/>
</dbReference>
<dbReference type="InterPro" id="IPR001841">
    <property type="entry name" value="Znf_RING"/>
</dbReference>
<sequence length="431" mass="49315">MAEAASPRGQVLCRYYTSGVCRQGEHCMFSHDRDNRPSNICRYYLKGHCTYGNHCRYDHTRPKEVSAKHIAQNPAPKPVPLLKADSQCASHKMVTLKKKTGSADSGIETDLTSVTLDPEKWVKAAEFVPGQPYAGAAALSYSSATRSGLPDADMSIPTSPLPHVDPEVAQTLLCPFAMKGYCRYEEACPYLHGEMCDLCGEAMIHPFDEKMQEEHRQQCIKQHEEDMELSFAVARSQDKVCGICMETVLEKMPPSERRFGILSNCIHVFCLSCIRKWRSAKQFENKIIRACPECRVKSDFVTPSQHWVESKEDKERLIAGYKNALGEKHCKYFKRGKGECPFNEKCFYLHAYLDGTIAKPQPRQRRRRQNADGDLDTFQRILLHDFFEERERMIELELQDALDHLLFHVDWLSDMSDSSEDYSDDETLFIS</sequence>
<organism evidence="12 13">
    <name type="scientific">Lingula anatina</name>
    <name type="common">Brachiopod</name>
    <name type="synonym">Lingula unguis</name>
    <dbReference type="NCBI Taxonomy" id="7574"/>
    <lineage>
        <taxon>Eukaryota</taxon>
        <taxon>Metazoa</taxon>
        <taxon>Spiralia</taxon>
        <taxon>Lophotrochozoa</taxon>
        <taxon>Brachiopoda</taxon>
        <taxon>Linguliformea</taxon>
        <taxon>Lingulata</taxon>
        <taxon>Lingulida</taxon>
        <taxon>Linguloidea</taxon>
        <taxon>Lingulidae</taxon>
        <taxon>Lingula</taxon>
    </lineage>
</organism>
<dbReference type="InterPro" id="IPR041367">
    <property type="entry name" value="Znf-CCCH_4"/>
</dbReference>
<feature type="zinc finger region" description="C3H1-type" evidence="9">
    <location>
        <begin position="35"/>
        <end position="62"/>
    </location>
</feature>
<feature type="domain" description="C3H1-type" evidence="11">
    <location>
        <begin position="35"/>
        <end position="62"/>
    </location>
</feature>
<dbReference type="GO" id="GO:0008270">
    <property type="term" value="F:zinc ion binding"/>
    <property type="evidence" value="ECO:0007669"/>
    <property type="project" value="UniProtKB-KW"/>
</dbReference>
<dbReference type="Pfam" id="PF00642">
    <property type="entry name" value="zf-CCCH"/>
    <property type="match status" value="1"/>
</dbReference>
<feature type="domain" description="C3H1-type" evidence="11">
    <location>
        <begin position="324"/>
        <end position="353"/>
    </location>
</feature>
<dbReference type="InterPro" id="IPR036855">
    <property type="entry name" value="Znf_CCCH_sf"/>
</dbReference>
<feature type="zinc finger region" description="C3H1-type" evidence="9">
    <location>
        <begin position="7"/>
        <end position="34"/>
    </location>
</feature>
<keyword evidence="8 9" id="KW-0862">Zinc</keyword>
<dbReference type="SMART" id="SM00184">
    <property type="entry name" value="RING"/>
    <property type="match status" value="1"/>
</dbReference>
<keyword evidence="4 9" id="KW-0479">Metal-binding</keyword>
<dbReference type="Pfam" id="PF00097">
    <property type="entry name" value="zf-C3HC4"/>
    <property type="match status" value="1"/>
</dbReference>
<evidence type="ECO:0000256" key="7">
    <source>
        <dbReference type="ARBA" id="ARBA00022786"/>
    </source>
</evidence>
<keyword evidence="6 9" id="KW-0863">Zinc-finger</keyword>
<evidence type="ECO:0000313" key="13">
    <source>
        <dbReference type="RefSeq" id="XP_013404749.1"/>
    </source>
</evidence>
<dbReference type="InterPro" id="IPR018957">
    <property type="entry name" value="Znf_C3HC4_RING-type"/>
</dbReference>
<dbReference type="AlphaFoldDB" id="A0A1S3J4I1"/>
<dbReference type="PANTHER" id="PTHR11224:SF10">
    <property type="entry name" value="IP09428P-RELATED"/>
    <property type="match status" value="1"/>
</dbReference>
<dbReference type="RefSeq" id="XP_013404749.1">
    <property type="nucleotide sequence ID" value="XM_013549295.1"/>
</dbReference>
<dbReference type="Gene3D" id="2.30.30.1190">
    <property type="match status" value="1"/>
</dbReference>
<dbReference type="Gene3D" id="3.30.40.10">
    <property type="entry name" value="Zinc/RING finger domain, C3HC4 (zinc finger)"/>
    <property type="match status" value="1"/>
</dbReference>
<dbReference type="CDD" id="cd16730">
    <property type="entry name" value="RING-HC_MKRN1_3"/>
    <property type="match status" value="1"/>
</dbReference>
<evidence type="ECO:0000259" key="10">
    <source>
        <dbReference type="PROSITE" id="PS50089"/>
    </source>
</evidence>
<feature type="domain" description="RING-type" evidence="10">
    <location>
        <begin position="241"/>
        <end position="295"/>
    </location>
</feature>
<dbReference type="PROSITE" id="PS00518">
    <property type="entry name" value="ZF_RING_1"/>
    <property type="match status" value="1"/>
</dbReference>
<dbReference type="InParanoid" id="A0A1S3J4I1"/>
<evidence type="ECO:0000256" key="6">
    <source>
        <dbReference type="ARBA" id="ARBA00022771"/>
    </source>
</evidence>
<keyword evidence="5" id="KW-0677">Repeat</keyword>
<dbReference type="GO" id="GO:0061630">
    <property type="term" value="F:ubiquitin protein ligase activity"/>
    <property type="evidence" value="ECO:0007669"/>
    <property type="project" value="UniProtKB-EC"/>
</dbReference>
<feature type="zinc finger region" description="C3H1-type" evidence="9">
    <location>
        <begin position="173"/>
        <end position="195"/>
    </location>
</feature>
<dbReference type="Pfam" id="PF18044">
    <property type="entry name" value="zf-CCCH_4"/>
    <property type="match status" value="2"/>
</dbReference>
<keyword evidence="12" id="KW-1185">Reference proteome</keyword>
<evidence type="ECO:0000313" key="12">
    <source>
        <dbReference type="Proteomes" id="UP000085678"/>
    </source>
</evidence>
<evidence type="ECO:0000256" key="1">
    <source>
        <dbReference type="ARBA" id="ARBA00000900"/>
    </source>
</evidence>
<evidence type="ECO:0000256" key="5">
    <source>
        <dbReference type="ARBA" id="ARBA00022737"/>
    </source>
</evidence>
<evidence type="ECO:0000256" key="4">
    <source>
        <dbReference type="ARBA" id="ARBA00022723"/>
    </source>
</evidence>
<dbReference type="InterPro" id="IPR017907">
    <property type="entry name" value="Znf_RING_CS"/>
</dbReference>
<dbReference type="Pfam" id="PF14608">
    <property type="entry name" value="zf-CCCH_2"/>
    <property type="match status" value="1"/>
</dbReference>
<dbReference type="Gene3D" id="4.10.1000.10">
    <property type="entry name" value="Zinc finger, CCCH-type"/>
    <property type="match status" value="1"/>
</dbReference>
<feature type="domain" description="C3H1-type" evidence="11">
    <location>
        <begin position="173"/>
        <end position="195"/>
    </location>
</feature>
<dbReference type="PROSITE" id="PS50089">
    <property type="entry name" value="ZF_RING_2"/>
    <property type="match status" value="1"/>
</dbReference>
<name>A0A1S3J4I1_LINAN</name>
<dbReference type="SMART" id="SM00356">
    <property type="entry name" value="ZnF_C3H1"/>
    <property type="match status" value="4"/>
</dbReference>
<keyword evidence="3" id="KW-0808">Transferase</keyword>
<dbReference type="Proteomes" id="UP000085678">
    <property type="component" value="Unplaced"/>
</dbReference>
<comment type="catalytic activity">
    <reaction evidence="1">
        <text>S-ubiquitinyl-[E2 ubiquitin-conjugating enzyme]-L-cysteine + [acceptor protein]-L-lysine = [E2 ubiquitin-conjugating enzyme]-L-cysteine + N(6)-ubiquitinyl-[acceptor protein]-L-lysine.</text>
        <dbReference type="EC" id="2.3.2.27"/>
    </reaction>
</comment>
<protein>
    <recommendedName>
        <fullName evidence="2">RING-type E3 ubiquitin transferase</fullName>
        <ecNumber evidence="2">2.3.2.27</ecNumber>
    </recommendedName>
</protein>